<gene>
    <name evidence="4" type="primary">hypA_3</name>
    <name evidence="4" type="ORF">SDC9_29229</name>
</gene>
<dbReference type="PIRSF" id="PIRSF004761">
    <property type="entry name" value="Hydrgn_mat_HypA"/>
    <property type="match status" value="1"/>
</dbReference>
<keyword evidence="1" id="KW-0533">Nickel</keyword>
<dbReference type="Gene3D" id="3.30.2320.80">
    <property type="match status" value="1"/>
</dbReference>
<evidence type="ECO:0000256" key="2">
    <source>
        <dbReference type="ARBA" id="ARBA00022723"/>
    </source>
</evidence>
<protein>
    <submittedName>
        <fullName evidence="4">Hydrogenase nickel incorporation protein HypA</fullName>
    </submittedName>
</protein>
<dbReference type="PANTHER" id="PTHR34535">
    <property type="entry name" value="HYDROGENASE MATURATION FACTOR HYPA"/>
    <property type="match status" value="1"/>
</dbReference>
<dbReference type="PANTHER" id="PTHR34535:SF3">
    <property type="entry name" value="HYDROGENASE MATURATION FACTOR HYPA"/>
    <property type="match status" value="1"/>
</dbReference>
<keyword evidence="3" id="KW-0862">Zinc</keyword>
<dbReference type="GO" id="GO:0008270">
    <property type="term" value="F:zinc ion binding"/>
    <property type="evidence" value="ECO:0007669"/>
    <property type="project" value="TreeGrafter"/>
</dbReference>
<reference evidence="4" key="1">
    <citation type="submission" date="2019-08" db="EMBL/GenBank/DDBJ databases">
        <authorList>
            <person name="Kucharzyk K."/>
            <person name="Murdoch R.W."/>
            <person name="Higgins S."/>
            <person name="Loffler F."/>
        </authorList>
    </citation>
    <scope>NUCLEOTIDE SEQUENCE</scope>
</reference>
<evidence type="ECO:0000256" key="3">
    <source>
        <dbReference type="ARBA" id="ARBA00022833"/>
    </source>
</evidence>
<proteinExistence type="inferred from homology"/>
<name>A0A644UW15_9ZZZZ</name>
<accession>A0A644UW15</accession>
<evidence type="ECO:0000313" key="4">
    <source>
        <dbReference type="EMBL" id="MPL83278.1"/>
    </source>
</evidence>
<organism evidence="4">
    <name type="scientific">bioreactor metagenome</name>
    <dbReference type="NCBI Taxonomy" id="1076179"/>
    <lineage>
        <taxon>unclassified sequences</taxon>
        <taxon>metagenomes</taxon>
        <taxon>ecological metagenomes</taxon>
    </lineage>
</organism>
<dbReference type="GO" id="GO:0016151">
    <property type="term" value="F:nickel cation binding"/>
    <property type="evidence" value="ECO:0007669"/>
    <property type="project" value="InterPro"/>
</dbReference>
<dbReference type="EMBL" id="VSSQ01000174">
    <property type="protein sequence ID" value="MPL83278.1"/>
    <property type="molecule type" value="Genomic_DNA"/>
</dbReference>
<comment type="caution">
    <text evidence="4">The sequence shown here is derived from an EMBL/GenBank/DDBJ whole genome shotgun (WGS) entry which is preliminary data.</text>
</comment>
<sequence length="114" mass="12709">MHESGIAYDVYVTSKKAAEENHATVVKTIFVDVGSMAMVNPEQVEFMFRTFITDDPLFAETKLVFNTILPVAECECGYKGPEIFVCPNCGKLPHMIQGREIFVKNLEIETGESA</sequence>
<dbReference type="AlphaFoldDB" id="A0A644UW15"/>
<dbReference type="Pfam" id="PF01155">
    <property type="entry name" value="HypA"/>
    <property type="match status" value="1"/>
</dbReference>
<keyword evidence="2" id="KW-0479">Metal-binding</keyword>
<evidence type="ECO:0000256" key="1">
    <source>
        <dbReference type="ARBA" id="ARBA00022596"/>
    </source>
</evidence>
<dbReference type="GO" id="GO:0051604">
    <property type="term" value="P:protein maturation"/>
    <property type="evidence" value="ECO:0007669"/>
    <property type="project" value="InterPro"/>
</dbReference>
<dbReference type="HAMAP" id="MF_00213">
    <property type="entry name" value="HypA_HybF"/>
    <property type="match status" value="1"/>
</dbReference>
<dbReference type="InterPro" id="IPR000688">
    <property type="entry name" value="HypA/HybF"/>
</dbReference>